<comment type="caution">
    <text evidence="1">The sequence shown here is derived from an EMBL/GenBank/DDBJ whole genome shotgun (WGS) entry which is preliminary data.</text>
</comment>
<dbReference type="EMBL" id="MU275852">
    <property type="protein sequence ID" value="KAI0051431.1"/>
    <property type="molecule type" value="Genomic_DNA"/>
</dbReference>
<sequence length="198" mass="20933">MWQRFASAILASLRRDTTVPSSDSSDHLSHTPPHLSFKISGARPTRFGSPPPLLAASGVRPWGLAVLADAAAGAVRADQSSTSNFDSASGCLRTILAWHESKSSTGSGDLDWSRPVSLKAVWRALVFSPYKLLGIVLEQSSPSHPPNPSVNCLPPAAESSQVPILTPAGPVEPLEPFGTPSDLAVVRHLCALHEPFSD</sequence>
<name>A0ACB8S5G8_9AGAM</name>
<evidence type="ECO:0000313" key="2">
    <source>
        <dbReference type="Proteomes" id="UP000814033"/>
    </source>
</evidence>
<proteinExistence type="predicted"/>
<gene>
    <name evidence="1" type="ORF">FA95DRAFT_273986</name>
</gene>
<dbReference type="Proteomes" id="UP000814033">
    <property type="component" value="Unassembled WGS sequence"/>
</dbReference>
<reference evidence="1" key="2">
    <citation type="journal article" date="2022" name="New Phytol.">
        <title>Evolutionary transition to the ectomycorrhizal habit in the genomes of a hyperdiverse lineage of mushroom-forming fungi.</title>
        <authorList>
            <person name="Looney B."/>
            <person name="Miyauchi S."/>
            <person name="Morin E."/>
            <person name="Drula E."/>
            <person name="Courty P.E."/>
            <person name="Kohler A."/>
            <person name="Kuo A."/>
            <person name="LaButti K."/>
            <person name="Pangilinan J."/>
            <person name="Lipzen A."/>
            <person name="Riley R."/>
            <person name="Andreopoulos W."/>
            <person name="He G."/>
            <person name="Johnson J."/>
            <person name="Nolan M."/>
            <person name="Tritt A."/>
            <person name="Barry K.W."/>
            <person name="Grigoriev I.V."/>
            <person name="Nagy L.G."/>
            <person name="Hibbett D."/>
            <person name="Henrissat B."/>
            <person name="Matheny P.B."/>
            <person name="Labbe J."/>
            <person name="Martin F.M."/>
        </authorList>
    </citation>
    <scope>NUCLEOTIDE SEQUENCE</scope>
    <source>
        <strain evidence="1">FP105234-sp</strain>
    </source>
</reference>
<protein>
    <submittedName>
        <fullName evidence="1">Uncharacterized protein</fullName>
    </submittedName>
</protein>
<accession>A0ACB8S5G8</accession>
<organism evidence="1 2">
    <name type="scientific">Auriscalpium vulgare</name>
    <dbReference type="NCBI Taxonomy" id="40419"/>
    <lineage>
        <taxon>Eukaryota</taxon>
        <taxon>Fungi</taxon>
        <taxon>Dikarya</taxon>
        <taxon>Basidiomycota</taxon>
        <taxon>Agaricomycotina</taxon>
        <taxon>Agaricomycetes</taxon>
        <taxon>Russulales</taxon>
        <taxon>Auriscalpiaceae</taxon>
        <taxon>Auriscalpium</taxon>
    </lineage>
</organism>
<keyword evidence="2" id="KW-1185">Reference proteome</keyword>
<reference evidence="1" key="1">
    <citation type="submission" date="2021-02" db="EMBL/GenBank/DDBJ databases">
        <authorList>
            <consortium name="DOE Joint Genome Institute"/>
            <person name="Ahrendt S."/>
            <person name="Looney B.P."/>
            <person name="Miyauchi S."/>
            <person name="Morin E."/>
            <person name="Drula E."/>
            <person name="Courty P.E."/>
            <person name="Chicoki N."/>
            <person name="Fauchery L."/>
            <person name="Kohler A."/>
            <person name="Kuo A."/>
            <person name="Labutti K."/>
            <person name="Pangilinan J."/>
            <person name="Lipzen A."/>
            <person name="Riley R."/>
            <person name="Andreopoulos W."/>
            <person name="He G."/>
            <person name="Johnson J."/>
            <person name="Barry K.W."/>
            <person name="Grigoriev I.V."/>
            <person name="Nagy L."/>
            <person name="Hibbett D."/>
            <person name="Henrissat B."/>
            <person name="Matheny P.B."/>
            <person name="Labbe J."/>
            <person name="Martin F."/>
        </authorList>
    </citation>
    <scope>NUCLEOTIDE SEQUENCE</scope>
    <source>
        <strain evidence="1">FP105234-sp</strain>
    </source>
</reference>
<evidence type="ECO:0000313" key="1">
    <source>
        <dbReference type="EMBL" id="KAI0051431.1"/>
    </source>
</evidence>